<reference evidence="1 2" key="1">
    <citation type="journal article" date="2021" name="BMC Genomics">
        <title>Datura genome reveals duplications of psychoactive alkaloid biosynthetic genes and high mutation rate following tissue culture.</title>
        <authorList>
            <person name="Rajewski A."/>
            <person name="Carter-House D."/>
            <person name="Stajich J."/>
            <person name="Litt A."/>
        </authorList>
    </citation>
    <scope>NUCLEOTIDE SEQUENCE [LARGE SCALE GENOMIC DNA]</scope>
    <source>
        <strain evidence="1">AR-01</strain>
    </source>
</reference>
<evidence type="ECO:0000313" key="2">
    <source>
        <dbReference type="Proteomes" id="UP000823775"/>
    </source>
</evidence>
<protein>
    <submittedName>
        <fullName evidence="1">Uncharacterized protein</fullName>
    </submittedName>
</protein>
<evidence type="ECO:0000313" key="1">
    <source>
        <dbReference type="EMBL" id="MCE3051285.1"/>
    </source>
</evidence>
<dbReference type="EMBL" id="JACEIK010008339">
    <property type="protein sequence ID" value="MCE3051285.1"/>
    <property type="molecule type" value="Genomic_DNA"/>
</dbReference>
<sequence length="75" mass="8636">MLRRVRVKKGQRFGFGGLLTQILRGHQNEEEEVDYRPIYDPRGIDVTKTKEPEGVYGPVLSINEPNARIDNMLSH</sequence>
<dbReference type="Proteomes" id="UP000823775">
    <property type="component" value="Unassembled WGS sequence"/>
</dbReference>
<comment type="caution">
    <text evidence="1">The sequence shown here is derived from an EMBL/GenBank/DDBJ whole genome shotgun (WGS) entry which is preliminary data.</text>
</comment>
<accession>A0ABS8WKD8</accession>
<gene>
    <name evidence="1" type="ORF">HAX54_049330</name>
</gene>
<name>A0ABS8WKD8_DATST</name>
<keyword evidence="2" id="KW-1185">Reference proteome</keyword>
<feature type="non-terminal residue" evidence="1">
    <location>
        <position position="75"/>
    </location>
</feature>
<proteinExistence type="predicted"/>
<organism evidence="1 2">
    <name type="scientific">Datura stramonium</name>
    <name type="common">Jimsonweed</name>
    <name type="synonym">Common thornapple</name>
    <dbReference type="NCBI Taxonomy" id="4076"/>
    <lineage>
        <taxon>Eukaryota</taxon>
        <taxon>Viridiplantae</taxon>
        <taxon>Streptophyta</taxon>
        <taxon>Embryophyta</taxon>
        <taxon>Tracheophyta</taxon>
        <taxon>Spermatophyta</taxon>
        <taxon>Magnoliopsida</taxon>
        <taxon>eudicotyledons</taxon>
        <taxon>Gunneridae</taxon>
        <taxon>Pentapetalae</taxon>
        <taxon>asterids</taxon>
        <taxon>lamiids</taxon>
        <taxon>Solanales</taxon>
        <taxon>Solanaceae</taxon>
        <taxon>Solanoideae</taxon>
        <taxon>Datureae</taxon>
        <taxon>Datura</taxon>
    </lineage>
</organism>